<feature type="region of interest" description="Disordered" evidence="1">
    <location>
        <begin position="243"/>
        <end position="265"/>
    </location>
</feature>
<proteinExistence type="predicted"/>
<dbReference type="Pfam" id="PF06197">
    <property type="entry name" value="DUF998"/>
    <property type="match status" value="1"/>
</dbReference>
<keyword evidence="2" id="KW-0472">Membrane</keyword>
<feature type="transmembrane region" description="Helical" evidence="2">
    <location>
        <begin position="107"/>
        <end position="125"/>
    </location>
</feature>
<comment type="caution">
    <text evidence="3">The sequence shown here is derived from an EMBL/GenBank/DDBJ whole genome shotgun (WGS) entry which is preliminary data.</text>
</comment>
<dbReference type="InterPro" id="IPR009339">
    <property type="entry name" value="DUF998"/>
</dbReference>
<feature type="transmembrane region" description="Helical" evidence="2">
    <location>
        <begin position="220"/>
        <end position="238"/>
    </location>
</feature>
<feature type="transmembrane region" description="Helical" evidence="2">
    <location>
        <begin position="154"/>
        <end position="174"/>
    </location>
</feature>
<keyword evidence="4" id="KW-1185">Reference proteome</keyword>
<dbReference type="EMBL" id="MAQA01000068">
    <property type="protein sequence ID" value="OCI29556.1"/>
    <property type="molecule type" value="Genomic_DNA"/>
</dbReference>
<dbReference type="RefSeq" id="WP_068627541.1">
    <property type="nucleotide sequence ID" value="NZ_MAQA01000068.1"/>
</dbReference>
<evidence type="ECO:0008006" key="5">
    <source>
        <dbReference type="Google" id="ProtNLM"/>
    </source>
</evidence>
<keyword evidence="2" id="KW-1133">Transmembrane helix</keyword>
<dbReference type="Proteomes" id="UP000093412">
    <property type="component" value="Unassembled WGS sequence"/>
</dbReference>
<evidence type="ECO:0000313" key="4">
    <source>
        <dbReference type="Proteomes" id="UP000093412"/>
    </source>
</evidence>
<feature type="transmembrane region" description="Helical" evidence="2">
    <location>
        <begin position="67"/>
        <end position="86"/>
    </location>
</feature>
<evidence type="ECO:0000313" key="3">
    <source>
        <dbReference type="EMBL" id="OCI29556.1"/>
    </source>
</evidence>
<name>A0ABX2Y095_9CELL</name>
<organism evidence="3 4">
    <name type="scientific">Oerskovia enterophila</name>
    <dbReference type="NCBI Taxonomy" id="43678"/>
    <lineage>
        <taxon>Bacteria</taxon>
        <taxon>Bacillati</taxon>
        <taxon>Actinomycetota</taxon>
        <taxon>Actinomycetes</taxon>
        <taxon>Micrococcales</taxon>
        <taxon>Cellulomonadaceae</taxon>
        <taxon>Oerskovia</taxon>
    </lineage>
</organism>
<feature type="transmembrane region" description="Helical" evidence="2">
    <location>
        <begin position="21"/>
        <end position="47"/>
    </location>
</feature>
<reference evidence="3 4" key="1">
    <citation type="submission" date="2016-06" db="EMBL/GenBank/DDBJ databases">
        <title>Genome sequence of Oerskovia enterophila DSM 43852.</title>
        <authorList>
            <person name="Poehlein A."/>
            <person name="Jag V."/>
            <person name="Bengelsdorf F.R."/>
            <person name="Daniel R."/>
            <person name="Duerre P."/>
        </authorList>
    </citation>
    <scope>NUCLEOTIDE SEQUENCE [LARGE SCALE GENOMIC DNA]</scope>
    <source>
        <strain evidence="3 4">DSM 43852</strain>
    </source>
</reference>
<gene>
    <name evidence="3" type="ORF">OERS_37450</name>
</gene>
<evidence type="ECO:0000256" key="2">
    <source>
        <dbReference type="SAM" id="Phobius"/>
    </source>
</evidence>
<sequence>MSSEPSAGGSDPRRPGARLVTAAQVLLTLAGVLYLGVVVEAAAGWPLDPARSYLSELAALDQATSPLFRSTDVAAGTLVVVGLALLGSAYRLARHEGEPAATIVQKVTFWAFVVFGLATVADALLPLDCALSVGDCAAREEAGELSLAHQAHTFSSVASGVSSFVASAGVVWLAHARRRTPLGISARLAGALGPLLGVVTGTIGLFGSPLPVGTGIVQRVQIVAFSVVLVLAVQVLTLRQPHRGAPETDVPQDRTARSPASHSEP</sequence>
<keyword evidence="2" id="KW-0812">Transmembrane</keyword>
<accession>A0ABX2Y095</accession>
<protein>
    <recommendedName>
        <fullName evidence="5">DUF998 domain-containing protein</fullName>
    </recommendedName>
</protein>
<evidence type="ECO:0000256" key="1">
    <source>
        <dbReference type="SAM" id="MobiDB-lite"/>
    </source>
</evidence>
<feature type="transmembrane region" description="Helical" evidence="2">
    <location>
        <begin position="186"/>
        <end position="208"/>
    </location>
</feature>